<accession>A0A286GET9</accession>
<name>A0A286GET9_9PROT</name>
<dbReference type="RefSeq" id="WP_097278729.1">
    <property type="nucleotide sequence ID" value="NZ_OCNJ01000003.1"/>
</dbReference>
<keyword evidence="1" id="KW-0812">Transmembrane</keyword>
<organism evidence="2 3">
    <name type="scientific">Caenispirillum bisanense</name>
    <dbReference type="NCBI Taxonomy" id="414052"/>
    <lineage>
        <taxon>Bacteria</taxon>
        <taxon>Pseudomonadati</taxon>
        <taxon>Pseudomonadota</taxon>
        <taxon>Alphaproteobacteria</taxon>
        <taxon>Rhodospirillales</taxon>
        <taxon>Novispirillaceae</taxon>
        <taxon>Caenispirillum</taxon>
    </lineage>
</organism>
<sequence length="87" mass="9306">MKATHDTTLVRFLVQHCAAGVIAGLVFCGAVIYLDIANMRTLLLGSEHMGKGLYLLLGSICGTFGALAMAVGVMRLGDHSDHPDREY</sequence>
<dbReference type="OrthoDB" id="8449317at2"/>
<feature type="transmembrane region" description="Helical" evidence="1">
    <location>
        <begin position="12"/>
        <end position="34"/>
    </location>
</feature>
<evidence type="ECO:0000256" key="1">
    <source>
        <dbReference type="SAM" id="Phobius"/>
    </source>
</evidence>
<keyword evidence="3" id="KW-1185">Reference proteome</keyword>
<evidence type="ECO:0000313" key="3">
    <source>
        <dbReference type="Proteomes" id="UP000219621"/>
    </source>
</evidence>
<dbReference type="Proteomes" id="UP000219621">
    <property type="component" value="Unassembled WGS sequence"/>
</dbReference>
<feature type="transmembrane region" description="Helical" evidence="1">
    <location>
        <begin position="54"/>
        <end position="77"/>
    </location>
</feature>
<proteinExistence type="predicted"/>
<evidence type="ECO:0000313" key="2">
    <source>
        <dbReference type="EMBL" id="SOD94043.1"/>
    </source>
</evidence>
<reference evidence="2 3" key="1">
    <citation type="submission" date="2017-09" db="EMBL/GenBank/DDBJ databases">
        <authorList>
            <person name="Ehlers B."/>
            <person name="Leendertz F.H."/>
        </authorList>
    </citation>
    <scope>NUCLEOTIDE SEQUENCE [LARGE SCALE GENOMIC DNA]</scope>
    <source>
        <strain evidence="2 3">USBA 140</strain>
    </source>
</reference>
<gene>
    <name evidence="2" type="ORF">SAMN05421508_103327</name>
</gene>
<keyword evidence="1" id="KW-1133">Transmembrane helix</keyword>
<dbReference type="EMBL" id="OCNJ01000003">
    <property type="protein sequence ID" value="SOD94043.1"/>
    <property type="molecule type" value="Genomic_DNA"/>
</dbReference>
<dbReference type="AlphaFoldDB" id="A0A286GET9"/>
<protein>
    <submittedName>
        <fullName evidence="2">Uncharacterized protein</fullName>
    </submittedName>
</protein>
<keyword evidence="1" id="KW-0472">Membrane</keyword>